<evidence type="ECO:0000313" key="1">
    <source>
        <dbReference type="EMBL" id="MFD1541521.1"/>
    </source>
</evidence>
<dbReference type="EMBL" id="JBHUCM010000028">
    <property type="protein sequence ID" value="MFD1541521.1"/>
    <property type="molecule type" value="Genomic_DNA"/>
</dbReference>
<reference evidence="2" key="1">
    <citation type="journal article" date="2019" name="Int. J. Syst. Evol. Microbiol.">
        <title>The Global Catalogue of Microorganisms (GCM) 10K type strain sequencing project: providing services to taxonomists for standard genome sequencing and annotation.</title>
        <authorList>
            <consortium name="The Broad Institute Genomics Platform"/>
            <consortium name="The Broad Institute Genome Sequencing Center for Infectious Disease"/>
            <person name="Wu L."/>
            <person name="Ma J."/>
        </authorList>
    </citation>
    <scope>NUCLEOTIDE SEQUENCE [LARGE SCALE GENOMIC DNA]</scope>
    <source>
        <strain evidence="2">CGMCC 1.15399</strain>
    </source>
</reference>
<comment type="caution">
    <text evidence="1">The sequence shown here is derived from an EMBL/GenBank/DDBJ whole genome shotgun (WGS) entry which is preliminary data.</text>
</comment>
<evidence type="ECO:0000313" key="2">
    <source>
        <dbReference type="Proteomes" id="UP001597097"/>
    </source>
</evidence>
<protein>
    <submittedName>
        <fullName evidence="1">Esterase/lipase family protein</fullName>
    </submittedName>
</protein>
<name>A0ABW4GFQ0_9ACTN</name>
<proteinExistence type="predicted"/>
<gene>
    <name evidence="1" type="ORF">ACFSJ0_31015</name>
</gene>
<dbReference type="Proteomes" id="UP001597097">
    <property type="component" value="Unassembled WGS sequence"/>
</dbReference>
<dbReference type="RefSeq" id="WP_219539422.1">
    <property type="nucleotide sequence ID" value="NZ_JAHKRM010000061.1"/>
</dbReference>
<dbReference type="InterPro" id="IPR003386">
    <property type="entry name" value="LACT/PDAT_acylTrfase"/>
</dbReference>
<accession>A0ABW4GFQ0</accession>
<dbReference type="PANTHER" id="PTHR11440">
    <property type="entry name" value="LECITHIN-CHOLESTEROL ACYLTRANSFERASE-RELATED"/>
    <property type="match status" value="1"/>
</dbReference>
<organism evidence="1 2">
    <name type="scientific">Nonomuraea guangzhouensis</name>
    <dbReference type="NCBI Taxonomy" id="1291555"/>
    <lineage>
        <taxon>Bacteria</taxon>
        <taxon>Bacillati</taxon>
        <taxon>Actinomycetota</taxon>
        <taxon>Actinomycetes</taxon>
        <taxon>Streptosporangiales</taxon>
        <taxon>Streptosporangiaceae</taxon>
        <taxon>Nonomuraea</taxon>
    </lineage>
</organism>
<sequence length="481" mass="53042">MRTLEQLRHLVVIVPGLGGSVLETPDAGWRWDPGAIDLVSFLAASERLNLAETPELVPVGLVDKIAVGPWTLAGGYGELVRRIQRRFVSARVGVYRGDATPAGLDVLLFPYDFRRGVAHAALRLKDCVDGVLSSLTPGERRKRVIVIAHSMGGLVARYWLGPLKGADCCAALISLGVPHRGAPKAMDWLVNGVRVGSVALPVAGELLAEWPTTYDLLPRYPAILPRPRDPAAPEVMRDALYPHDLGDAVLGELRRDRVRKGYALHREIEDAWTSLGEQGTAPLIYVLFARGHRTPSRAVLDHGRLIVSKAPDPRWLPNGEWRGDGTVPALCTIPIELDDDRRTWLPVAERHRMMTRAAFVIDALRNLSAPSMRAVRGDERPAEPLLGLDLDDTLTTDDPVPVIAEIFGAEPGEETQAWVTVERLDREEEPTPSHLMRWEDGQWRAILSPLPRGVYQVRVEVVNIPVFDVLVCEDTLSVLAI</sequence>
<keyword evidence="2" id="KW-1185">Reference proteome</keyword>
<dbReference type="Pfam" id="PF02450">
    <property type="entry name" value="LCAT"/>
    <property type="match status" value="1"/>
</dbReference>